<organism evidence="3 4">
    <name type="scientific">Brachionus calyciflorus</name>
    <dbReference type="NCBI Taxonomy" id="104777"/>
    <lineage>
        <taxon>Eukaryota</taxon>
        <taxon>Metazoa</taxon>
        <taxon>Spiralia</taxon>
        <taxon>Gnathifera</taxon>
        <taxon>Rotifera</taxon>
        <taxon>Eurotatoria</taxon>
        <taxon>Monogononta</taxon>
        <taxon>Pseudotrocha</taxon>
        <taxon>Ploima</taxon>
        <taxon>Brachionidae</taxon>
        <taxon>Brachionus</taxon>
    </lineage>
</organism>
<accession>A0A813RP11</accession>
<feature type="domain" description="DUF4590" evidence="2">
    <location>
        <begin position="213"/>
        <end position="318"/>
    </location>
</feature>
<comment type="caution">
    <text evidence="3">The sequence shown here is derived from an EMBL/GenBank/DDBJ whole genome shotgun (WGS) entry which is preliminary data.</text>
</comment>
<feature type="compositionally biased region" description="Acidic residues" evidence="1">
    <location>
        <begin position="368"/>
        <end position="386"/>
    </location>
</feature>
<reference evidence="3" key="1">
    <citation type="submission" date="2021-02" db="EMBL/GenBank/DDBJ databases">
        <authorList>
            <person name="Nowell W R."/>
        </authorList>
    </citation>
    <scope>NUCLEOTIDE SEQUENCE</scope>
    <source>
        <strain evidence="3">Ploen Becks lab</strain>
    </source>
</reference>
<dbReference type="InterPro" id="IPR048257">
    <property type="entry name" value="DUF4590"/>
</dbReference>
<feature type="compositionally biased region" description="Low complexity" evidence="1">
    <location>
        <begin position="686"/>
        <end position="711"/>
    </location>
</feature>
<dbReference type="EMBL" id="CAJNOC010000622">
    <property type="protein sequence ID" value="CAF0783845.1"/>
    <property type="molecule type" value="Genomic_DNA"/>
</dbReference>
<protein>
    <recommendedName>
        <fullName evidence="2">DUF4590 domain-containing protein</fullName>
    </recommendedName>
</protein>
<dbReference type="PANTHER" id="PTHR23034:SF2">
    <property type="entry name" value="GLUTAMATE-RICH PROTEIN 3"/>
    <property type="match status" value="1"/>
</dbReference>
<feature type="compositionally biased region" description="Low complexity" evidence="1">
    <location>
        <begin position="659"/>
        <end position="671"/>
    </location>
</feature>
<dbReference type="Proteomes" id="UP000663879">
    <property type="component" value="Unassembled WGS sequence"/>
</dbReference>
<proteinExistence type="predicted"/>
<dbReference type="AlphaFoldDB" id="A0A813RP11"/>
<feature type="compositionally biased region" description="Basic and acidic residues" evidence="1">
    <location>
        <begin position="813"/>
        <end position="841"/>
    </location>
</feature>
<evidence type="ECO:0000259" key="2">
    <source>
        <dbReference type="Pfam" id="PF15257"/>
    </source>
</evidence>
<feature type="compositionally biased region" description="Basic and acidic residues" evidence="1">
    <location>
        <begin position="889"/>
        <end position="917"/>
    </location>
</feature>
<feature type="compositionally biased region" description="Basic and acidic residues" evidence="1">
    <location>
        <begin position="938"/>
        <end position="950"/>
    </location>
</feature>
<evidence type="ECO:0000256" key="1">
    <source>
        <dbReference type="SAM" id="MobiDB-lite"/>
    </source>
</evidence>
<gene>
    <name evidence="3" type="ORF">OXX778_LOCUS5605</name>
</gene>
<feature type="compositionally biased region" description="Basic and acidic residues" evidence="1">
    <location>
        <begin position="763"/>
        <end position="776"/>
    </location>
</feature>
<feature type="compositionally biased region" description="Polar residues" evidence="1">
    <location>
        <begin position="724"/>
        <end position="735"/>
    </location>
</feature>
<feature type="compositionally biased region" description="Basic and acidic residues" evidence="1">
    <location>
        <begin position="538"/>
        <end position="553"/>
    </location>
</feature>
<feature type="compositionally biased region" description="Polar residues" evidence="1">
    <location>
        <begin position="487"/>
        <end position="511"/>
    </location>
</feature>
<evidence type="ECO:0000313" key="3">
    <source>
        <dbReference type="EMBL" id="CAF0783845.1"/>
    </source>
</evidence>
<feature type="compositionally biased region" description="Polar residues" evidence="1">
    <location>
        <begin position="878"/>
        <end position="888"/>
    </location>
</feature>
<feature type="compositionally biased region" description="Acidic residues" evidence="1">
    <location>
        <begin position="528"/>
        <end position="537"/>
    </location>
</feature>
<name>A0A813RP11_9BILA</name>
<dbReference type="Pfam" id="PF15257">
    <property type="entry name" value="DUF4590"/>
    <property type="match status" value="1"/>
</dbReference>
<feature type="compositionally biased region" description="Polar residues" evidence="1">
    <location>
        <begin position="565"/>
        <end position="583"/>
    </location>
</feature>
<feature type="compositionally biased region" description="Basic and acidic residues" evidence="1">
    <location>
        <begin position="468"/>
        <end position="485"/>
    </location>
</feature>
<dbReference type="OrthoDB" id="120976at2759"/>
<dbReference type="InterPro" id="IPR027962">
    <property type="entry name" value="ERICH3"/>
</dbReference>
<feature type="compositionally biased region" description="Acidic residues" evidence="1">
    <location>
        <begin position="644"/>
        <end position="655"/>
    </location>
</feature>
<dbReference type="PANTHER" id="PTHR23034">
    <property type="entry name" value="GLUTAMATE-RICH PROTEIN 3"/>
    <property type="match status" value="1"/>
</dbReference>
<feature type="region of interest" description="Disordered" evidence="1">
    <location>
        <begin position="317"/>
        <end position="950"/>
    </location>
</feature>
<feature type="compositionally biased region" description="Basic and acidic residues" evidence="1">
    <location>
        <begin position="317"/>
        <end position="330"/>
    </location>
</feature>
<feature type="compositionally biased region" description="Basic and acidic residues" evidence="1">
    <location>
        <begin position="783"/>
        <end position="796"/>
    </location>
</feature>
<feature type="compositionally biased region" description="Low complexity" evidence="1">
    <location>
        <begin position="591"/>
        <end position="605"/>
    </location>
</feature>
<feature type="compositionally biased region" description="Basic and acidic residues" evidence="1">
    <location>
        <begin position="387"/>
        <end position="416"/>
    </location>
</feature>
<feature type="compositionally biased region" description="Polar residues" evidence="1">
    <location>
        <begin position="923"/>
        <end position="937"/>
    </location>
</feature>
<feature type="compositionally biased region" description="Basic and acidic residues" evidence="1">
    <location>
        <begin position="357"/>
        <end position="367"/>
    </location>
</feature>
<keyword evidence="4" id="KW-1185">Reference proteome</keyword>
<feature type="compositionally biased region" description="Low complexity" evidence="1">
    <location>
        <begin position="737"/>
        <end position="752"/>
    </location>
</feature>
<evidence type="ECO:0000313" key="4">
    <source>
        <dbReference type="Proteomes" id="UP000663879"/>
    </source>
</evidence>
<sequence>MGKDDLGPIAQYNSLTDPYLQGYYSKSIIRHHLKQTGLISRKGDIIPEEVWRKRIATKEKMQQASRLIAGKIVQQAIEIQNLERAEIRRKLDEVAKKELVRRIRGQSVQNRELPLLWPNARGQSEERIRVQSRSRSPSEHIALVDESDGYYPDRHRQYRRTGQKIGHKRLNSRKRLTKLNRGLTVLPKQEPTPVMVTMYYYGKSVNIPFDTQVFEYRDEIAIYQQHCGGENLIVYSGLHQAGDKFEFRSKRHKEYPFSLTIYINGTYDCRISTCCEYKHQLNVKIGGKGGRFAITNVTGSQPCLKCLLDKSEQEAKRQREKEEKRRKEENNYDDIEVQPLPPLVTRKTPSSQDATEIEVKHEENKDESYDDEFNESAEKEIDEEKIESDRVESVKSYRSSKEADILKVEIPVRHEADESESNPIETDRKSALGSAKARSNRYSSNDVIEKIENEVDTYTSTSTSSKKSAHDNTSEDESKLEERPKSKTPSKQGSKPASRVNSARSQSAKSDNGSKKSSRAGSARNETESESDSDDTDTDKLLGRIKSSSEKGSKTTSPAEKAKSKTPSQKASRTVSPSRSITKSPLEKAASKAASPARSSTKTPSQKGSKTASPVERKSTTRTPTPVEEKTSRKSSAKSRHSDEDNDLSDSEEQELNVKASKSKTPSPTKSLSRPQSKSPSHKQNDSLLSSTDDDTNNQSSLFESNNNSLNYGKGEIRKLDAVSSDSENTNTDLDNTNKPSSSPINSKNPSPDLKSSHSSRHSLTDEKPASVRSERPASSASKKSENLNEKQHEPEPEQQEVYYRTPSVTSKKSNENKLEERSSSKNSKKSEEAEPEERVASKKSSRQGSTAEQEERVASKTSNRPGSTAEKEERVASKTSSRPGSTVEQERPESKKSSRPDSQKSTKSQNETKPEIPEVNVIPSSDNEKNSTVSLNDETKWYKDEDLKD</sequence>